<keyword evidence="2" id="KW-0689">Ribosomal protein</keyword>
<keyword evidence="3" id="KW-1185">Reference proteome</keyword>
<protein>
    <submittedName>
        <fullName evidence="2">60S ribosomal protein L37B</fullName>
    </submittedName>
</protein>
<evidence type="ECO:0000256" key="1">
    <source>
        <dbReference type="SAM" id="MobiDB-lite"/>
    </source>
</evidence>
<dbReference type="EMBL" id="JASEJX010000030">
    <property type="protein sequence ID" value="KAK4511503.1"/>
    <property type="molecule type" value="Genomic_DNA"/>
</dbReference>
<dbReference type="Proteomes" id="UP001304243">
    <property type="component" value="Unassembled WGS sequence"/>
</dbReference>
<sequence length="318" mass="35978">MRPDEHKSKESRKYQQRKKQAGDNSAAEIAEARRRAARARDKGVGMGAIRRRNGDFVETEEEIEERKMRQAKFSRRKIESNESRYEEETEQDALERDAELGIDRETTDLVSMLEEKEEGSSTFFKFKEEKLFDATNNAQDMANRTTLQLDFNMFENTLQLYDADSLLGLEDEMDLVQSALNEHPVVLDKPIVPSFAKNAKGYVLFKSQQPAKPNVISEADGIYLRNDGSNHRVIPKDKPQAEQQQPAASAAAPVDDLDELLALQQQKTVDDHLSFPSLPPAQPVKKTVLPKPGSIKKPAVKKEEHAVDDEAWLDDLLG</sequence>
<dbReference type="GO" id="GO:0005840">
    <property type="term" value="C:ribosome"/>
    <property type="evidence" value="ECO:0007669"/>
    <property type="project" value="UniProtKB-KW"/>
</dbReference>
<feature type="region of interest" description="Disordered" evidence="1">
    <location>
        <begin position="227"/>
        <end position="252"/>
    </location>
</feature>
<dbReference type="GO" id="GO:0010972">
    <property type="term" value="P:negative regulation of G2/M transition of mitotic cell cycle"/>
    <property type="evidence" value="ECO:0007669"/>
    <property type="project" value="TreeGrafter"/>
</dbReference>
<feature type="compositionally biased region" description="Acidic residues" evidence="1">
    <location>
        <begin position="306"/>
        <end position="318"/>
    </location>
</feature>
<dbReference type="PANTHER" id="PTHR16524:SF2">
    <property type="entry name" value="CELL DEATH REGULATOR AVEN"/>
    <property type="match status" value="1"/>
</dbReference>
<dbReference type="InterPro" id="IPR026187">
    <property type="entry name" value="Aven"/>
</dbReference>
<feature type="compositionally biased region" description="Basic and acidic residues" evidence="1">
    <location>
        <begin position="228"/>
        <end position="240"/>
    </location>
</feature>
<dbReference type="AlphaFoldDB" id="A0AAN7D5Y9"/>
<dbReference type="PANTHER" id="PTHR16524">
    <property type="entry name" value="CELL DEATH REGULATOR AVEN"/>
    <property type="match status" value="1"/>
</dbReference>
<keyword evidence="2" id="KW-0687">Ribonucleoprotein</keyword>
<feature type="compositionally biased region" description="Basic and acidic residues" evidence="1">
    <location>
        <begin position="76"/>
        <end position="86"/>
    </location>
</feature>
<feature type="compositionally biased region" description="Low complexity" evidence="1">
    <location>
        <begin position="241"/>
        <end position="252"/>
    </location>
</feature>
<proteinExistence type="predicted"/>
<reference evidence="2 3" key="1">
    <citation type="submission" date="2022-11" db="EMBL/GenBank/DDBJ databases">
        <title>Mucor velutinosus strain NIH1002 WGS.</title>
        <authorList>
            <person name="Subramanian P."/>
            <person name="Mullikin J.C."/>
            <person name="Segre J.A."/>
            <person name="Zelazny A.M."/>
        </authorList>
    </citation>
    <scope>NUCLEOTIDE SEQUENCE [LARGE SCALE GENOMIC DNA]</scope>
    <source>
        <strain evidence="2 3">NIH1002</strain>
    </source>
</reference>
<feature type="compositionally biased region" description="Basic and acidic residues" evidence="1">
    <location>
        <begin position="1"/>
        <end position="13"/>
    </location>
</feature>
<evidence type="ECO:0000313" key="2">
    <source>
        <dbReference type="EMBL" id="KAK4511503.1"/>
    </source>
</evidence>
<evidence type="ECO:0000313" key="3">
    <source>
        <dbReference type="Proteomes" id="UP001304243"/>
    </source>
</evidence>
<organism evidence="2 3">
    <name type="scientific">Mucor velutinosus</name>
    <dbReference type="NCBI Taxonomy" id="708070"/>
    <lineage>
        <taxon>Eukaryota</taxon>
        <taxon>Fungi</taxon>
        <taxon>Fungi incertae sedis</taxon>
        <taxon>Mucoromycota</taxon>
        <taxon>Mucoromycotina</taxon>
        <taxon>Mucoromycetes</taxon>
        <taxon>Mucorales</taxon>
        <taxon>Mucorineae</taxon>
        <taxon>Mucoraceae</taxon>
        <taxon>Mucor</taxon>
    </lineage>
</organism>
<feature type="compositionally biased region" description="Basic and acidic residues" evidence="1">
    <location>
        <begin position="30"/>
        <end position="43"/>
    </location>
</feature>
<dbReference type="GeneID" id="89956404"/>
<name>A0AAN7D5Y9_9FUNG</name>
<feature type="region of interest" description="Disordered" evidence="1">
    <location>
        <begin position="1"/>
        <end position="94"/>
    </location>
</feature>
<comment type="caution">
    <text evidence="2">The sequence shown here is derived from an EMBL/GenBank/DDBJ whole genome shotgun (WGS) entry which is preliminary data.</text>
</comment>
<gene>
    <name evidence="2" type="primary">RPL37B_3</name>
    <name evidence="2" type="ORF">ATC70_012718</name>
</gene>
<feature type="region of interest" description="Disordered" evidence="1">
    <location>
        <begin position="272"/>
        <end position="318"/>
    </location>
</feature>
<accession>A0AAN7D5Y9</accession>
<dbReference type="RefSeq" id="XP_064678169.1">
    <property type="nucleotide sequence ID" value="XM_064831889.1"/>
</dbReference>